<dbReference type="AlphaFoldDB" id="A0A380TKT9"/>
<proteinExistence type="predicted"/>
<protein>
    <submittedName>
        <fullName evidence="1">Uncharacterized protein</fullName>
    </submittedName>
</protein>
<keyword evidence="1" id="KW-0614">Plasmid</keyword>
<gene>
    <name evidence="1" type="ORF">RHIZ70P_79</name>
</gene>
<organism evidence="1">
    <name type="scientific">Ciceribacter selenitireducens ATCC BAA-1503</name>
    <dbReference type="NCBI Taxonomy" id="1336235"/>
    <lineage>
        <taxon>Bacteria</taxon>
        <taxon>Pseudomonadati</taxon>
        <taxon>Pseudomonadota</taxon>
        <taxon>Alphaproteobacteria</taxon>
        <taxon>Hyphomicrobiales</taxon>
        <taxon>Rhizobiaceae</taxon>
        <taxon>Ciceribacter</taxon>
    </lineage>
</organism>
<dbReference type="EMBL" id="LS974446">
    <property type="protein sequence ID" value="SUS16583.1"/>
    <property type="molecule type" value="Genomic_DNA"/>
</dbReference>
<geneLocation type="plasmid" evidence="1">
    <name>1</name>
</geneLocation>
<reference evidence="1" key="1">
    <citation type="submission" date="2018-07" db="EMBL/GenBank/DDBJ databases">
        <authorList>
            <person name="Quirk P.G."/>
            <person name="Krulwich T.A."/>
        </authorList>
    </citation>
    <scope>NUCLEOTIDE SEQUENCE</scope>
    <source>
        <strain evidence="1">T2.30D-1.1_plasmid</strain>
        <plasmid evidence="1">1</plasmid>
    </source>
</reference>
<evidence type="ECO:0000313" key="1">
    <source>
        <dbReference type="EMBL" id="SUS16583.1"/>
    </source>
</evidence>
<name>A0A380TKT9_9HYPH</name>
<accession>A0A380TKT9</accession>
<sequence>MSSKPSLRYRPMPLALFATFALEKYENGAKNDSRAYDYGHPDGLPEEGVRTRAVRNRTLRPNGA</sequence>